<organism evidence="2 3">
    <name type="scientific">Candidatus Omnitrophus magneticus</name>
    <dbReference type="NCBI Taxonomy" id="1609969"/>
    <lineage>
        <taxon>Bacteria</taxon>
        <taxon>Pseudomonadati</taxon>
        <taxon>Candidatus Omnitrophota</taxon>
        <taxon>Candidatus Omnitrophus</taxon>
    </lineage>
</organism>
<dbReference type="InterPro" id="IPR029055">
    <property type="entry name" value="Ntn_hydrolases_N"/>
</dbReference>
<comment type="caution">
    <text evidence="2">The sequence shown here is derived from an EMBL/GenBank/DDBJ whole genome shotgun (WGS) entry which is preliminary data.</text>
</comment>
<reference evidence="2 3" key="1">
    <citation type="submission" date="2015-02" db="EMBL/GenBank/DDBJ databases">
        <title>Single-cell genomics of uncultivated deep-branching MTB reveals a conserved set of magnetosome genes.</title>
        <authorList>
            <person name="Kolinko S."/>
            <person name="Richter M."/>
            <person name="Glockner F.O."/>
            <person name="Brachmann A."/>
            <person name="Schuler D."/>
        </authorList>
    </citation>
    <scope>NUCLEOTIDE SEQUENCE [LARGE SCALE GENOMIC DNA]</scope>
    <source>
        <strain evidence="2">SKK-01</strain>
    </source>
</reference>
<dbReference type="EMBL" id="JYNY01000512">
    <property type="protein sequence ID" value="KJJ83655.1"/>
    <property type="molecule type" value="Genomic_DNA"/>
</dbReference>
<evidence type="ECO:0000259" key="1">
    <source>
        <dbReference type="PROSITE" id="PS51278"/>
    </source>
</evidence>
<accession>A0A0F0CQE0</accession>
<evidence type="ECO:0000313" key="2">
    <source>
        <dbReference type="EMBL" id="KJJ83655.1"/>
    </source>
</evidence>
<protein>
    <recommendedName>
        <fullName evidence="1">Glutamine amidotransferase type-2 domain-containing protein</fullName>
    </recommendedName>
</protein>
<dbReference type="AlphaFoldDB" id="A0A0F0CQE0"/>
<proteinExistence type="predicted"/>
<sequence length="30" mass="3455">VSGDQPIYNEDNTIAIVLNGEIYNYLEIRQ</sequence>
<keyword evidence="3" id="KW-1185">Reference proteome</keyword>
<name>A0A0F0CQE0_9BACT</name>
<dbReference type="Proteomes" id="UP000033428">
    <property type="component" value="Unassembled WGS sequence"/>
</dbReference>
<dbReference type="SUPFAM" id="SSF56235">
    <property type="entry name" value="N-terminal nucleophile aminohydrolases (Ntn hydrolases)"/>
    <property type="match status" value="1"/>
</dbReference>
<dbReference type="InterPro" id="IPR017932">
    <property type="entry name" value="GATase_2_dom"/>
</dbReference>
<dbReference type="Gene3D" id="3.60.20.10">
    <property type="entry name" value="Glutamine Phosphoribosylpyrophosphate, subunit 1, domain 1"/>
    <property type="match status" value="1"/>
</dbReference>
<dbReference type="PROSITE" id="PS51278">
    <property type="entry name" value="GATASE_TYPE_2"/>
    <property type="match status" value="1"/>
</dbReference>
<feature type="domain" description="Glutamine amidotransferase type-2" evidence="1">
    <location>
        <begin position="1"/>
        <end position="30"/>
    </location>
</feature>
<feature type="non-terminal residue" evidence="2">
    <location>
        <position position="1"/>
    </location>
</feature>
<gene>
    <name evidence="2" type="ORF">OMAG_002477</name>
</gene>
<evidence type="ECO:0000313" key="3">
    <source>
        <dbReference type="Proteomes" id="UP000033428"/>
    </source>
</evidence>
<dbReference type="Pfam" id="PF13537">
    <property type="entry name" value="GATase_7"/>
    <property type="match status" value="1"/>
</dbReference>